<name>A0A9J6AMC8_SOLCO</name>
<gene>
    <name evidence="2" type="ORF">H5410_010484</name>
</gene>
<evidence type="ECO:0000256" key="1">
    <source>
        <dbReference type="ARBA" id="ARBA00022679"/>
    </source>
</evidence>
<keyword evidence="3" id="KW-1185">Reference proteome</keyword>
<dbReference type="InterPro" id="IPR051283">
    <property type="entry name" value="Sec_Metabolite_Acyltrans"/>
</dbReference>
<dbReference type="AlphaFoldDB" id="A0A9J6AMC8"/>
<dbReference type="GO" id="GO:0016740">
    <property type="term" value="F:transferase activity"/>
    <property type="evidence" value="ECO:0007669"/>
    <property type="project" value="UniProtKB-KW"/>
</dbReference>
<dbReference type="InterPro" id="IPR023213">
    <property type="entry name" value="CAT-like_dom_sf"/>
</dbReference>
<evidence type="ECO:0000313" key="2">
    <source>
        <dbReference type="EMBL" id="KAG5625266.1"/>
    </source>
</evidence>
<organism evidence="2 3">
    <name type="scientific">Solanum commersonii</name>
    <name type="common">Commerson's wild potato</name>
    <name type="synonym">Commerson's nightshade</name>
    <dbReference type="NCBI Taxonomy" id="4109"/>
    <lineage>
        <taxon>Eukaryota</taxon>
        <taxon>Viridiplantae</taxon>
        <taxon>Streptophyta</taxon>
        <taxon>Embryophyta</taxon>
        <taxon>Tracheophyta</taxon>
        <taxon>Spermatophyta</taxon>
        <taxon>Magnoliopsida</taxon>
        <taxon>eudicotyledons</taxon>
        <taxon>Gunneridae</taxon>
        <taxon>Pentapetalae</taxon>
        <taxon>asterids</taxon>
        <taxon>lamiids</taxon>
        <taxon>Solanales</taxon>
        <taxon>Solanaceae</taxon>
        <taxon>Solanoideae</taxon>
        <taxon>Solaneae</taxon>
        <taxon>Solanum</taxon>
    </lineage>
</organism>
<accession>A0A9J6AMC8</accession>
<proteinExistence type="predicted"/>
<protein>
    <submittedName>
        <fullName evidence="2">Uncharacterized protein</fullName>
    </submittedName>
</protein>
<dbReference type="Pfam" id="PF02458">
    <property type="entry name" value="Transferase"/>
    <property type="match status" value="1"/>
</dbReference>
<comment type="caution">
    <text evidence="2">The sequence shown here is derived from an EMBL/GenBank/DDBJ whole genome shotgun (WGS) entry which is preliminary data.</text>
</comment>
<dbReference type="Proteomes" id="UP000824120">
    <property type="component" value="Chromosome 2"/>
</dbReference>
<dbReference type="PANTHER" id="PTHR31896">
    <property type="entry name" value="FAMILY REGULATORY PROTEIN, PUTATIVE (AFU_ORTHOLOGUE AFUA_3G14730)-RELATED"/>
    <property type="match status" value="1"/>
</dbReference>
<evidence type="ECO:0000313" key="3">
    <source>
        <dbReference type="Proteomes" id="UP000824120"/>
    </source>
</evidence>
<dbReference type="PANTHER" id="PTHR31896:SF52">
    <property type="entry name" value="ANTHRANILATE N-BENZOYLTRANSFERASE PROTEIN"/>
    <property type="match status" value="1"/>
</dbReference>
<dbReference type="EMBL" id="JACXVP010000002">
    <property type="protein sequence ID" value="KAG5625266.1"/>
    <property type="molecule type" value="Genomic_DNA"/>
</dbReference>
<sequence>MEEVEAMASKVSIISTWTVKAAGGNQHHNTDNCKIIELTPWDILALQIDYAQSGLLYPMPTLEQVRDVSKSTNTTSLIDHLRVSLSRALDFYPPFCGRLEAITEQSGTTSFVINCNNAGVQFNHAIADGVTIRDIMESNCVPHVVRDFFSLNGVQNQEATSQLPCLVVQVTELVDGIFIGSTCNHVVVDGTSFWNFYNSWVELSRGSNVISKIPFLKREFPFKIDSFSNRISIPNEMVNSSDKFIPPAVQMLREKVFHFTKENVSKLKATANHEMNTTKISSLQAVLAHVWRSVIRCRRLDHNQESTFEVSINMREKLNPPLPEGYFGNAIYPVTITIKTGELLEHGFGWAALQINESIASHDHEKLKCIYENWMKDPEVQKLGDLPSNYFMLHNSPRFDFYKYDFGWGKPIAHRSGVGNMLDGKITVSPGIEEGSIIVEICLSSETIKALEEDTIFGEFVNTTSIVGVERTIRARI</sequence>
<dbReference type="OrthoDB" id="1862401at2759"/>
<reference evidence="2 3" key="1">
    <citation type="submission" date="2020-09" db="EMBL/GenBank/DDBJ databases">
        <title>De no assembly of potato wild relative species, Solanum commersonii.</title>
        <authorList>
            <person name="Cho K."/>
        </authorList>
    </citation>
    <scope>NUCLEOTIDE SEQUENCE [LARGE SCALE GENOMIC DNA]</scope>
    <source>
        <strain evidence="2">LZ3.2</strain>
        <tissue evidence="2">Leaf</tissue>
    </source>
</reference>
<dbReference type="Gene3D" id="3.30.559.10">
    <property type="entry name" value="Chloramphenicol acetyltransferase-like domain"/>
    <property type="match status" value="2"/>
</dbReference>
<keyword evidence="1" id="KW-0808">Transferase</keyword>